<dbReference type="PANTHER" id="PTHR13460:SF0">
    <property type="entry name" value="MALECTIN"/>
    <property type="match status" value="1"/>
</dbReference>
<sequence>MKENILAQLPRTVATLLWGACLFVGPSLVAKPLLESPTLPVQQTSARLAASGDTIRINCGGGAVQSSGKFFEADAYFNGGKSFSNSSIADVLQTNDDELYRTEHSASANLVPFSYNIPVSAGTYTVRLHFAEIYFGATGGGPGGAGRRVFNVNLEGRPVLVNYDIVAEAGSMTAVVKEYQSTVTDNTLTLDFAAVTDQPSVAAIEVLRTADTSSTGCQWVAAAPSALERKEGQSAVVNGQLYTFGGYYGNLQGTNLTQRYDVNTNQWTNLAPAPYPVTHMGVAVVDEQVWLIGGFQGEVHPGPVTAAVQVYDTRTNTWNFGPSLPAPRGSNAAALVGRKIHAFGGVLPDRHTDAGDHYVLDVDNLAAGWQSAAPLPNPRNHLAGASLGGKVYAIGGQYGHDQGRDINSLVHVYDPATNTWTRLPDLPGPRSHFEPGTFTLDGQILIVGGSNNSTDYADILSYTPDTNSWRQYCSLPATLVAPFAQAIGNKLVVAQGARDNFAVPEKTTQVSTITRTPSNVLRFSNPQLAASLVPGGSTTLKNLLWTLSGTASYTLTLPNAPAWLSLSASTGTAGPLGQEVALQVNAAGLAPGTYTATIAATAPGYAVAGAKITLTVMGQSGVVLALNAGGSAYTDATNITYQNDQYFSGGSTFSTTSPIANTSDDLLYQTERYGNFSYNVPLSNGTYRVTFKLAEIFWQAPQQRQFDILAENQVVVNDLDMVAQVGSLTALDIVRTVTVTDGELNLQFRTDLENAKLAALLIESTSAAARTSTPTALKTKASTRVAASQWSLYPNPVSEKATLSFTAAAKQAARVEVLNSQGQVALQETQSTVAGANQLELATSKLAAGVYIIRVYLQEGIINARMLVVK</sequence>
<accession>A0ABY4G1E5</accession>
<protein>
    <submittedName>
        <fullName evidence="12">Malectin domain-containing carbohydrate-binding protein</fullName>
    </submittedName>
</protein>
<evidence type="ECO:0000256" key="7">
    <source>
        <dbReference type="ARBA" id="ARBA00023136"/>
    </source>
</evidence>
<dbReference type="Gene3D" id="2.60.120.430">
    <property type="entry name" value="Galactose-binding lectin"/>
    <property type="match status" value="2"/>
</dbReference>
<dbReference type="SMART" id="SM00612">
    <property type="entry name" value="Kelch"/>
    <property type="match status" value="5"/>
</dbReference>
<keyword evidence="8" id="KW-0325">Glycoprotein</keyword>
<evidence type="ECO:0000256" key="4">
    <source>
        <dbReference type="ARBA" id="ARBA00022729"/>
    </source>
</evidence>
<organism evidence="12 13">
    <name type="scientific">Hymenobacter volaticus</name>
    <dbReference type="NCBI Taxonomy" id="2932254"/>
    <lineage>
        <taxon>Bacteria</taxon>
        <taxon>Pseudomonadati</taxon>
        <taxon>Bacteroidota</taxon>
        <taxon>Cytophagia</taxon>
        <taxon>Cytophagales</taxon>
        <taxon>Hymenobacteraceae</taxon>
        <taxon>Hymenobacter</taxon>
    </lineage>
</organism>
<evidence type="ECO:0000256" key="8">
    <source>
        <dbReference type="ARBA" id="ARBA00023180"/>
    </source>
</evidence>
<evidence type="ECO:0000256" key="3">
    <source>
        <dbReference type="ARBA" id="ARBA00022692"/>
    </source>
</evidence>
<dbReference type="SUPFAM" id="SSF50965">
    <property type="entry name" value="Galactose oxidase, central domain"/>
    <property type="match status" value="1"/>
</dbReference>
<reference evidence="12" key="1">
    <citation type="submission" date="2022-04" db="EMBL/GenBank/DDBJ databases">
        <title>Hymenobacter sp. isolated from the air.</title>
        <authorList>
            <person name="Won M."/>
            <person name="Lee C.-M."/>
            <person name="Woen H.-Y."/>
            <person name="Kwon S.-W."/>
        </authorList>
    </citation>
    <scope>NUCLEOTIDE SEQUENCE</scope>
    <source>
        <strain evidence="12">5420S-77</strain>
    </source>
</reference>
<dbReference type="InterPro" id="IPR026444">
    <property type="entry name" value="Secre_tail"/>
</dbReference>
<name>A0ABY4G1E5_9BACT</name>
<gene>
    <name evidence="12" type="ORF">MUN86_13840</name>
</gene>
<proteinExistence type="inferred from homology"/>
<dbReference type="InterPro" id="IPR006652">
    <property type="entry name" value="Kelch_1"/>
</dbReference>
<dbReference type="InterPro" id="IPR039155">
    <property type="entry name" value="MLEC"/>
</dbReference>
<comment type="subcellular location">
    <subcellularLocation>
        <location evidence="1">Endoplasmic reticulum membrane</location>
        <topology evidence="1">Single-pass type I membrane protein</topology>
    </subcellularLocation>
</comment>
<comment type="similarity">
    <text evidence="2">Belongs to the malectin family.</text>
</comment>
<keyword evidence="5" id="KW-0256">Endoplasmic reticulum</keyword>
<keyword evidence="6" id="KW-1133">Transmembrane helix</keyword>
<dbReference type="InterPro" id="IPR015915">
    <property type="entry name" value="Kelch-typ_b-propeller"/>
</dbReference>
<evidence type="ECO:0000256" key="6">
    <source>
        <dbReference type="ARBA" id="ARBA00022989"/>
    </source>
</evidence>
<evidence type="ECO:0000313" key="13">
    <source>
        <dbReference type="Proteomes" id="UP000830401"/>
    </source>
</evidence>
<feature type="domain" description="Malectin" evidence="10">
    <location>
        <begin position="622"/>
        <end position="750"/>
    </location>
</feature>
<evidence type="ECO:0000256" key="1">
    <source>
        <dbReference type="ARBA" id="ARBA00004115"/>
    </source>
</evidence>
<dbReference type="Pfam" id="PF11721">
    <property type="entry name" value="Malectin"/>
    <property type="match status" value="2"/>
</dbReference>
<evidence type="ECO:0000313" key="12">
    <source>
        <dbReference type="EMBL" id="UOQ64656.1"/>
    </source>
</evidence>
<keyword evidence="9" id="KW-0119">Carbohydrate metabolism</keyword>
<dbReference type="InterPro" id="IPR011043">
    <property type="entry name" value="Gal_Oxase/kelch_b-propeller"/>
</dbReference>
<keyword evidence="4" id="KW-0732">Signal</keyword>
<dbReference type="PANTHER" id="PTHR13460">
    <property type="match status" value="1"/>
</dbReference>
<evidence type="ECO:0000259" key="10">
    <source>
        <dbReference type="Pfam" id="PF11721"/>
    </source>
</evidence>
<evidence type="ECO:0000256" key="9">
    <source>
        <dbReference type="ARBA" id="ARBA00023277"/>
    </source>
</evidence>
<dbReference type="EMBL" id="CP095061">
    <property type="protein sequence ID" value="UOQ64656.1"/>
    <property type="molecule type" value="Genomic_DNA"/>
</dbReference>
<keyword evidence="7" id="KW-0472">Membrane</keyword>
<dbReference type="InterPro" id="IPR021720">
    <property type="entry name" value="Malectin_dom"/>
</dbReference>
<dbReference type="RefSeq" id="WP_245118577.1">
    <property type="nucleotide sequence ID" value="NZ_CP095061.1"/>
</dbReference>
<dbReference type="InterPro" id="IPR008979">
    <property type="entry name" value="Galactose-bd-like_sf"/>
</dbReference>
<dbReference type="Pfam" id="PF18962">
    <property type="entry name" value="Por_Secre_tail"/>
    <property type="match status" value="1"/>
</dbReference>
<keyword evidence="13" id="KW-1185">Reference proteome</keyword>
<keyword evidence="3" id="KW-0812">Transmembrane</keyword>
<dbReference type="NCBIfam" id="TIGR04183">
    <property type="entry name" value="Por_Secre_tail"/>
    <property type="match status" value="1"/>
</dbReference>
<evidence type="ECO:0000259" key="11">
    <source>
        <dbReference type="Pfam" id="PF18962"/>
    </source>
</evidence>
<feature type="domain" description="Malectin" evidence="10">
    <location>
        <begin position="55"/>
        <end position="198"/>
    </location>
</feature>
<evidence type="ECO:0000256" key="5">
    <source>
        <dbReference type="ARBA" id="ARBA00022824"/>
    </source>
</evidence>
<evidence type="ECO:0000256" key="2">
    <source>
        <dbReference type="ARBA" id="ARBA00009141"/>
    </source>
</evidence>
<dbReference type="Gene3D" id="2.120.10.80">
    <property type="entry name" value="Kelch-type beta propeller"/>
    <property type="match status" value="2"/>
</dbReference>
<dbReference type="Proteomes" id="UP000830401">
    <property type="component" value="Chromosome"/>
</dbReference>
<feature type="domain" description="Secretion system C-terminal sorting" evidence="11">
    <location>
        <begin position="792"/>
        <end position="859"/>
    </location>
</feature>
<dbReference type="Pfam" id="PF01344">
    <property type="entry name" value="Kelch_1"/>
    <property type="match status" value="1"/>
</dbReference>
<dbReference type="Pfam" id="PF24681">
    <property type="entry name" value="Kelch_KLHDC2_KLHL20_DRC7"/>
    <property type="match status" value="1"/>
</dbReference>
<dbReference type="SUPFAM" id="SSF49785">
    <property type="entry name" value="Galactose-binding domain-like"/>
    <property type="match status" value="2"/>
</dbReference>